<organism evidence="2 3">
    <name type="scientific">Pleurotus ostreatus (strain PC15)</name>
    <name type="common">Oyster mushroom</name>
    <dbReference type="NCBI Taxonomy" id="1137138"/>
    <lineage>
        <taxon>Eukaryota</taxon>
        <taxon>Fungi</taxon>
        <taxon>Dikarya</taxon>
        <taxon>Basidiomycota</taxon>
        <taxon>Agaricomycotina</taxon>
        <taxon>Agaricomycetes</taxon>
        <taxon>Agaricomycetidae</taxon>
        <taxon>Agaricales</taxon>
        <taxon>Pleurotineae</taxon>
        <taxon>Pleurotaceae</taxon>
        <taxon>Pleurotus</taxon>
    </lineage>
</organism>
<protein>
    <submittedName>
        <fullName evidence="2">Uncharacterized protein</fullName>
    </submittedName>
</protein>
<reference evidence="3" key="1">
    <citation type="journal article" date="2014" name="Proc. Natl. Acad. Sci. U.S.A.">
        <title>Extensive sampling of basidiomycete genomes demonstrates inadequacy of the white-rot/brown-rot paradigm for wood decay fungi.</title>
        <authorList>
            <person name="Riley R."/>
            <person name="Salamov A.A."/>
            <person name="Brown D.W."/>
            <person name="Nagy L.G."/>
            <person name="Floudas D."/>
            <person name="Held B.W."/>
            <person name="Levasseur A."/>
            <person name="Lombard V."/>
            <person name="Morin E."/>
            <person name="Otillar R."/>
            <person name="Lindquist E.A."/>
            <person name="Sun H."/>
            <person name="LaButti K.M."/>
            <person name="Schmutz J."/>
            <person name="Jabbour D."/>
            <person name="Luo H."/>
            <person name="Baker S.E."/>
            <person name="Pisabarro A.G."/>
            <person name="Walton J.D."/>
            <person name="Blanchette R.A."/>
            <person name="Henrissat B."/>
            <person name="Martin F."/>
            <person name="Cullen D."/>
            <person name="Hibbett D.S."/>
            <person name="Grigoriev I.V."/>
        </authorList>
    </citation>
    <scope>NUCLEOTIDE SEQUENCE [LARGE SCALE GENOMIC DNA]</scope>
    <source>
        <strain evidence="3">PC15</strain>
    </source>
</reference>
<dbReference type="HOGENOM" id="CLU_2776996_0_0_1"/>
<dbReference type="EMBL" id="KL198009">
    <property type="protein sequence ID" value="KDQ26928.1"/>
    <property type="molecule type" value="Genomic_DNA"/>
</dbReference>
<feature type="region of interest" description="Disordered" evidence="1">
    <location>
        <begin position="1"/>
        <end position="20"/>
    </location>
</feature>
<sequence>MRQRSTQSPTKQRAVPVKAEQTRKLIRKAKPSFVPEADSTRVTITINFPDGSSFYLSSLREVIGISDMF</sequence>
<name>A0A067NFW9_PLEO1</name>
<evidence type="ECO:0000313" key="3">
    <source>
        <dbReference type="Proteomes" id="UP000027073"/>
    </source>
</evidence>
<dbReference type="InParanoid" id="A0A067NFW9"/>
<accession>A0A067NFW9</accession>
<feature type="compositionally biased region" description="Polar residues" evidence="1">
    <location>
        <begin position="1"/>
        <end position="11"/>
    </location>
</feature>
<dbReference type="VEuPathDB" id="FungiDB:PLEOSDRAFT_1071752"/>
<proteinExistence type="predicted"/>
<dbReference type="Proteomes" id="UP000027073">
    <property type="component" value="Unassembled WGS sequence"/>
</dbReference>
<dbReference type="AlphaFoldDB" id="A0A067NFW9"/>
<gene>
    <name evidence="2" type="ORF">PLEOSDRAFT_1071752</name>
</gene>
<evidence type="ECO:0000313" key="2">
    <source>
        <dbReference type="EMBL" id="KDQ26928.1"/>
    </source>
</evidence>
<evidence type="ECO:0000256" key="1">
    <source>
        <dbReference type="SAM" id="MobiDB-lite"/>
    </source>
</evidence>
<dbReference type="OrthoDB" id="10610750at2759"/>